<dbReference type="EC" id="2.7.11.1" evidence="1"/>
<evidence type="ECO:0000256" key="4">
    <source>
        <dbReference type="ARBA" id="ARBA00022741"/>
    </source>
</evidence>
<protein>
    <recommendedName>
        <fullName evidence="1">non-specific serine/threonine protein kinase</fullName>
        <ecNumber evidence="1">2.7.11.1</ecNumber>
    </recommendedName>
</protein>
<feature type="compositionally biased region" description="Low complexity" evidence="9">
    <location>
        <begin position="136"/>
        <end position="152"/>
    </location>
</feature>
<dbReference type="InterPro" id="IPR024604">
    <property type="entry name" value="GSG2_C"/>
</dbReference>
<dbReference type="Pfam" id="PF12330">
    <property type="entry name" value="Haspin_kinase"/>
    <property type="match status" value="1"/>
</dbReference>
<evidence type="ECO:0000256" key="3">
    <source>
        <dbReference type="ARBA" id="ARBA00022679"/>
    </source>
</evidence>
<evidence type="ECO:0000256" key="1">
    <source>
        <dbReference type="ARBA" id="ARBA00012513"/>
    </source>
</evidence>
<dbReference type="EMBL" id="AE016819">
    <property type="protein sequence ID" value="AAS53863.1"/>
    <property type="molecule type" value="Genomic_DNA"/>
</dbReference>
<dbReference type="InterPro" id="IPR011009">
    <property type="entry name" value="Kinase-like_dom_sf"/>
</dbReference>
<keyword evidence="6" id="KW-0067">ATP-binding</keyword>
<evidence type="ECO:0000256" key="2">
    <source>
        <dbReference type="ARBA" id="ARBA00022527"/>
    </source>
</evidence>
<feature type="region of interest" description="Disordered" evidence="9">
    <location>
        <begin position="335"/>
        <end position="378"/>
    </location>
</feature>
<dbReference type="SUPFAM" id="SSF56112">
    <property type="entry name" value="Protein kinase-like (PK-like)"/>
    <property type="match status" value="1"/>
</dbReference>
<feature type="compositionally biased region" description="Polar residues" evidence="9">
    <location>
        <begin position="1"/>
        <end position="10"/>
    </location>
</feature>
<dbReference type="GO" id="GO:0005737">
    <property type="term" value="C:cytoplasm"/>
    <property type="evidence" value="ECO:0000318"/>
    <property type="project" value="GO_Central"/>
</dbReference>
<dbReference type="KEGG" id="ago:AGOS_AFR492W"/>
<evidence type="ECO:0000259" key="10">
    <source>
        <dbReference type="PROSITE" id="PS50011"/>
    </source>
</evidence>
<evidence type="ECO:0000256" key="7">
    <source>
        <dbReference type="ARBA" id="ARBA00047899"/>
    </source>
</evidence>
<evidence type="ECO:0000313" key="12">
    <source>
        <dbReference type="Proteomes" id="UP000000591"/>
    </source>
</evidence>
<dbReference type="GeneID" id="4622318"/>
<feature type="compositionally biased region" description="Polar residues" evidence="9">
    <location>
        <begin position="335"/>
        <end position="357"/>
    </location>
</feature>
<feature type="domain" description="Protein kinase" evidence="10">
    <location>
        <begin position="396"/>
        <end position="691"/>
    </location>
</feature>
<keyword evidence="4" id="KW-0547">Nucleotide-binding</keyword>
<keyword evidence="12" id="KW-1185">Reference proteome</keyword>
<evidence type="ECO:0000256" key="6">
    <source>
        <dbReference type="ARBA" id="ARBA00022840"/>
    </source>
</evidence>
<dbReference type="FunCoup" id="Q752T1">
    <property type="interactions" value="24"/>
</dbReference>
<comment type="catalytic activity">
    <reaction evidence="8">
        <text>L-seryl-[protein] + ATP = O-phospho-L-seryl-[protein] + ADP + H(+)</text>
        <dbReference type="Rhea" id="RHEA:17989"/>
        <dbReference type="Rhea" id="RHEA-COMP:9863"/>
        <dbReference type="Rhea" id="RHEA-COMP:11604"/>
        <dbReference type="ChEBI" id="CHEBI:15378"/>
        <dbReference type="ChEBI" id="CHEBI:29999"/>
        <dbReference type="ChEBI" id="CHEBI:30616"/>
        <dbReference type="ChEBI" id="CHEBI:83421"/>
        <dbReference type="ChEBI" id="CHEBI:456216"/>
        <dbReference type="EC" id="2.7.11.1"/>
    </reaction>
</comment>
<keyword evidence="2" id="KW-0723">Serine/threonine-protein kinase</keyword>
<dbReference type="PANTHER" id="PTHR24419:SF18">
    <property type="entry name" value="SERINE_THREONINE-PROTEIN KINASE HASPIN"/>
    <property type="match status" value="1"/>
</dbReference>
<dbReference type="PROSITE" id="PS50011">
    <property type="entry name" value="PROTEIN_KINASE_DOM"/>
    <property type="match status" value="1"/>
</dbReference>
<reference evidence="12" key="2">
    <citation type="journal article" date="2013" name="G3 (Bethesda)">
        <title>Genomes of Ashbya fungi isolated from insects reveal four mating-type loci, numerous translocations, lack of transposons, and distinct gene duplications.</title>
        <authorList>
            <person name="Dietrich F.S."/>
            <person name="Voegeli S."/>
            <person name="Kuo S."/>
            <person name="Philippsen P."/>
        </authorList>
    </citation>
    <scope>GENOME REANNOTATION</scope>
    <source>
        <strain evidence="12">ATCC 10895 / CBS 109.51 / FGSC 9923 / NRRL Y-1056</strain>
    </source>
</reference>
<gene>
    <name evidence="11" type="ORF">AGOS_AFR492W</name>
</gene>
<comment type="catalytic activity">
    <reaction evidence="7">
        <text>L-threonyl-[protein] + ATP = O-phospho-L-threonyl-[protein] + ADP + H(+)</text>
        <dbReference type="Rhea" id="RHEA:46608"/>
        <dbReference type="Rhea" id="RHEA-COMP:11060"/>
        <dbReference type="Rhea" id="RHEA-COMP:11605"/>
        <dbReference type="ChEBI" id="CHEBI:15378"/>
        <dbReference type="ChEBI" id="CHEBI:30013"/>
        <dbReference type="ChEBI" id="CHEBI:30616"/>
        <dbReference type="ChEBI" id="CHEBI:61977"/>
        <dbReference type="ChEBI" id="CHEBI:456216"/>
        <dbReference type="EC" id="2.7.11.1"/>
    </reaction>
</comment>
<dbReference type="Gene3D" id="1.10.510.10">
    <property type="entry name" value="Transferase(Phosphotransferase) domain 1"/>
    <property type="match status" value="1"/>
</dbReference>
<dbReference type="eggNOG" id="KOG2464">
    <property type="taxonomic scope" value="Eukaryota"/>
</dbReference>
<dbReference type="SMART" id="SM01331">
    <property type="entry name" value="DUF3635"/>
    <property type="match status" value="1"/>
</dbReference>
<organism evidence="11 12">
    <name type="scientific">Eremothecium gossypii (strain ATCC 10895 / CBS 109.51 / FGSC 9923 / NRRL Y-1056)</name>
    <name type="common">Yeast</name>
    <name type="synonym">Ashbya gossypii</name>
    <dbReference type="NCBI Taxonomy" id="284811"/>
    <lineage>
        <taxon>Eukaryota</taxon>
        <taxon>Fungi</taxon>
        <taxon>Dikarya</taxon>
        <taxon>Ascomycota</taxon>
        <taxon>Saccharomycotina</taxon>
        <taxon>Saccharomycetes</taxon>
        <taxon>Saccharomycetales</taxon>
        <taxon>Saccharomycetaceae</taxon>
        <taxon>Eremothecium</taxon>
    </lineage>
</organism>
<dbReference type="OMA" id="TKFQFEH"/>
<dbReference type="GO" id="GO:0005524">
    <property type="term" value="F:ATP binding"/>
    <property type="evidence" value="ECO:0007669"/>
    <property type="project" value="UniProtKB-KW"/>
</dbReference>
<dbReference type="OrthoDB" id="5327538at2759"/>
<dbReference type="GO" id="GO:0072354">
    <property type="term" value="F:histone H3T3 kinase activity"/>
    <property type="evidence" value="ECO:0000318"/>
    <property type="project" value="GO_Central"/>
</dbReference>
<dbReference type="HOGENOM" id="CLU_022568_0_0_1"/>
<dbReference type="GO" id="GO:0035556">
    <property type="term" value="P:intracellular signal transduction"/>
    <property type="evidence" value="ECO:0000318"/>
    <property type="project" value="GO_Central"/>
</dbReference>
<proteinExistence type="predicted"/>
<reference evidence="11 12" key="1">
    <citation type="journal article" date="2004" name="Science">
        <title>The Ashbya gossypii genome as a tool for mapping the ancient Saccharomyces cerevisiae genome.</title>
        <authorList>
            <person name="Dietrich F.S."/>
            <person name="Voegeli S."/>
            <person name="Brachat S."/>
            <person name="Lerch A."/>
            <person name="Gates K."/>
            <person name="Steiner S."/>
            <person name="Mohr C."/>
            <person name="Pohlmann R."/>
            <person name="Luedi P."/>
            <person name="Choi S."/>
            <person name="Wing R.A."/>
            <person name="Flavier A."/>
            <person name="Gaffney T.D."/>
            <person name="Philippsen P."/>
        </authorList>
    </citation>
    <scope>NUCLEOTIDE SEQUENCE [LARGE SCALE GENOMIC DNA]</scope>
    <source>
        <strain evidence="12">ATCC 10895 / CBS 109.51 / FGSC 9923 / NRRL Y-1056</strain>
    </source>
</reference>
<dbReference type="Proteomes" id="UP000000591">
    <property type="component" value="Chromosome VI"/>
</dbReference>
<dbReference type="STRING" id="284811.Q752T1"/>
<name>Q752T1_EREGS</name>
<evidence type="ECO:0000256" key="9">
    <source>
        <dbReference type="SAM" id="MobiDB-lite"/>
    </source>
</evidence>
<feature type="region of interest" description="Disordered" evidence="9">
    <location>
        <begin position="1"/>
        <end position="22"/>
    </location>
</feature>
<dbReference type="RefSeq" id="NP_986039.1">
    <property type="nucleotide sequence ID" value="NM_212175.1"/>
</dbReference>
<dbReference type="GO" id="GO:0005634">
    <property type="term" value="C:nucleus"/>
    <property type="evidence" value="ECO:0000318"/>
    <property type="project" value="GO_Central"/>
</dbReference>
<evidence type="ECO:0000256" key="5">
    <source>
        <dbReference type="ARBA" id="ARBA00022777"/>
    </source>
</evidence>
<feature type="compositionally biased region" description="Basic and acidic residues" evidence="9">
    <location>
        <begin position="97"/>
        <end position="106"/>
    </location>
</feature>
<accession>Q752T1</accession>
<evidence type="ECO:0000313" key="11">
    <source>
        <dbReference type="EMBL" id="AAS53863.1"/>
    </source>
</evidence>
<feature type="region of interest" description="Disordered" evidence="9">
    <location>
        <begin position="177"/>
        <end position="209"/>
    </location>
</feature>
<dbReference type="InParanoid" id="Q752T1"/>
<evidence type="ECO:0000256" key="8">
    <source>
        <dbReference type="ARBA" id="ARBA00048679"/>
    </source>
</evidence>
<dbReference type="PANTHER" id="PTHR24419">
    <property type="entry name" value="INTERLEUKIN-1 RECEPTOR-ASSOCIATED KINASE"/>
    <property type="match status" value="1"/>
</dbReference>
<dbReference type="AlphaFoldDB" id="Q752T1"/>
<keyword evidence="5" id="KW-0418">Kinase</keyword>
<keyword evidence="3" id="KW-0808">Transferase</keyword>
<dbReference type="GO" id="GO:0000278">
    <property type="term" value="P:mitotic cell cycle"/>
    <property type="evidence" value="ECO:0000318"/>
    <property type="project" value="GO_Central"/>
</dbReference>
<dbReference type="InterPro" id="IPR000719">
    <property type="entry name" value="Prot_kinase_dom"/>
</dbReference>
<sequence length="691" mass="76230">MAGAQTQVETARSAATGAAEGEMSFEEYNVGSMASKFIALEVSDHEDDYNSSLDSAAEDEGEGLDAAGARGGSAEPAAEALQQAVVVSRPEATAPEPRARGEEKKKWSFISNSSSSKKRWSTLSFNTESYGKSAKRVSVSSSSSVQSGGKPSAMGVKRSSTGASIRSLLNKISLNDSGSSSTRALGAHTNTAASSRAYNTPSTIVHASPNDMISNRSRQASVSSASTYRTPLQPLSSNFNNRQLRGPGYSPSMDNVSICSQTSMSSTHSRWKFWKKPVEEPVRWNQTPPSSVSSCTSARSKSSFADLRKTLFSGGALSVSAQELYRGSSSTLKHRLSQTSLKPMSSQSSLQTKTSHTSLKKFRGGANPEESPQISLPIPDQASRDKIRIKLKHSTSLMSINTGNSPFGNPIITESNEYDEAVLAQLLDLCDEKAVKDFASLPAGLKKISDNNVYLDTADDTVYKILPIASREESISGKDMSLKELQLLSLVSGTPGFVALLDSGIYKKVDDESQYVVLHMKNHGTPLSKLKSLTFKQVHDIVTQCCRTLHVGEKKFQFEHRYLTTDHILVDKQSNVTICDYRLARASNDTSCWFTRLDHPLFFQGRKDYNYVLQWMRYSLNSKNWHLHHPRTNLYWLYYIIDRMLSLCTELTPERSKLLKLHSSLDPFKRKKLWKRGDLTYESCGDLLCQL</sequence>
<feature type="region of interest" description="Disordered" evidence="9">
    <location>
        <begin position="47"/>
        <end position="108"/>
    </location>
</feature>
<feature type="region of interest" description="Disordered" evidence="9">
    <location>
        <begin position="134"/>
        <end position="159"/>
    </location>
</feature>
<feature type="region of interest" description="Disordered" evidence="9">
    <location>
        <begin position="221"/>
        <end position="242"/>
    </location>
</feature>